<keyword evidence="10 16" id="KW-0862">Zinc</keyword>
<dbReference type="SUPFAM" id="SSF63737">
    <property type="entry name" value="Leukotriene A4 hydrolase N-terminal domain"/>
    <property type="match status" value="1"/>
</dbReference>
<dbReference type="Proteomes" id="UP000695007">
    <property type="component" value="Unplaced"/>
</dbReference>
<evidence type="ECO:0000256" key="9">
    <source>
        <dbReference type="ARBA" id="ARBA00022801"/>
    </source>
</evidence>
<dbReference type="EC" id="3.4.11.-" evidence="18"/>
<evidence type="ECO:0000256" key="18">
    <source>
        <dbReference type="RuleBase" id="RU364040"/>
    </source>
</evidence>
<evidence type="ECO:0000256" key="13">
    <source>
        <dbReference type="ARBA" id="ARBA00023180"/>
    </source>
</evidence>
<feature type="binding site" evidence="16">
    <location>
        <position position="347"/>
    </location>
    <ligand>
        <name>Zn(2+)</name>
        <dbReference type="ChEBI" id="CHEBI:29105"/>
        <note>catalytic</note>
    </ligand>
</feature>
<dbReference type="GO" id="GO:0005886">
    <property type="term" value="C:plasma membrane"/>
    <property type="evidence" value="ECO:0007669"/>
    <property type="project" value="UniProtKB-SubCell"/>
</dbReference>
<dbReference type="InterPro" id="IPR034016">
    <property type="entry name" value="M1_APN-typ"/>
</dbReference>
<dbReference type="GO" id="GO:0005615">
    <property type="term" value="C:extracellular space"/>
    <property type="evidence" value="ECO:0007669"/>
    <property type="project" value="TreeGrafter"/>
</dbReference>
<dbReference type="GO" id="GO:0008270">
    <property type="term" value="F:zinc ion binding"/>
    <property type="evidence" value="ECO:0007669"/>
    <property type="project" value="UniProtKB-UniRule"/>
</dbReference>
<dbReference type="GO" id="GO:0042277">
    <property type="term" value="F:peptide binding"/>
    <property type="evidence" value="ECO:0007669"/>
    <property type="project" value="TreeGrafter"/>
</dbReference>
<sequence length="947" mass="109732">MYKIINILLIIYIVTANAHLHFPLKLNTNAELLSNKTQSKVNYTLPNSIIPKKYTLSLTTYLDEGLEKRFTFDGIVEIEIEILTKVRSIIFHSKDLRFDRNNIHLRIDKIEIQEFFVQFDKSKDFVNITSLKDDFQTGIYYLKINYVGVLSDDMHGFYRSSYMNAGVKKWLATTHFEPVGARRAFPCFDEPQYKATFDVSIVNNKKYIVLSNTKVKNVVVSNEMKTTSFFTTPPMSTYLLAFVVSDFTSISNKNLNFSIYSRPNAIQYGNMALNVSEKILKALEDFTGIPFHINKMEQAAIPDFAAGAMENWGLVLYREKSLLYDDKVLTTSDKQNIVETIAHEFAHQWFGDLVSPKWWKYLWLNEGFANFFQTYITEKIEPEWHSIEQAVIKSIQNNAFDFDSNLSTHPLNQDVESPSEINAIFDRISYEKGGAVIRMMQHFLTETVFQKGLQNYLTKKSLSVANSDDLLAAIQEVIDKKNFPLDLKAIMDKWINYKGYPAVYVTRYYKTSTVELKQERFVKYNASREEKGNKYEWHIPINYAIQSKPDFVTTIPQHWLKSTAMNISVDVDSKDWLILNKQQTGFYRVNYDDDNWKLITNYLNSENRTKIHVLNRAQLMDDALAFVKQEKLSLKILLQLTSYLKNETNYIAWQPAFKTYLWLKTKLSNTGYYTIFKDYVLNSTTNLLTSVGLEESENDKHLTKLNRIVALKWVCSLGHQECTTKMQEKLVMWLDNSTKNRLSPDLKKITLCYGLQSADIDIWQKVLDKCVETTDPDNQKELLVALGCSNNNQILQKYFNFILNDTSPFNNTFSVISTAISSALENSEVGIDTALDYVIKRFITLLRKIKNEDQISSLFSNIGSKITTTIQIEKLKTTINMDIPENITNQGIKFAENNIKWLTDNKETLRLWMKDINSYSKSSDIRITWGYLTLVTLILLITHFNIN</sequence>
<evidence type="ECO:0000256" key="6">
    <source>
        <dbReference type="ARBA" id="ARBA00022670"/>
    </source>
</evidence>
<keyword evidence="5" id="KW-0336">GPI-anchor</keyword>
<dbReference type="InterPro" id="IPR014782">
    <property type="entry name" value="Peptidase_M1_dom"/>
</dbReference>
<evidence type="ECO:0000256" key="16">
    <source>
        <dbReference type="PIRSR" id="PIRSR634016-3"/>
    </source>
</evidence>
<feature type="signal peptide" evidence="19">
    <location>
        <begin position="1"/>
        <end position="18"/>
    </location>
</feature>
<evidence type="ECO:0000256" key="2">
    <source>
        <dbReference type="ARBA" id="ARBA00010136"/>
    </source>
</evidence>
<keyword evidence="7 16" id="KW-0479">Metal-binding</keyword>
<dbReference type="InterPro" id="IPR024571">
    <property type="entry name" value="ERAP1-like_C_dom"/>
</dbReference>
<evidence type="ECO:0000256" key="7">
    <source>
        <dbReference type="ARBA" id="ARBA00022723"/>
    </source>
</evidence>
<dbReference type="Pfam" id="PF01433">
    <property type="entry name" value="Peptidase_M1"/>
    <property type="match status" value="1"/>
</dbReference>
<keyword evidence="14" id="KW-0449">Lipoprotein</keyword>
<dbReference type="Gene3D" id="1.10.390.10">
    <property type="entry name" value="Neutral Protease Domain 2"/>
    <property type="match status" value="1"/>
</dbReference>
<dbReference type="PANTHER" id="PTHR11533">
    <property type="entry name" value="PROTEASE M1 ZINC METALLOPROTEASE"/>
    <property type="match status" value="1"/>
</dbReference>
<evidence type="ECO:0000259" key="22">
    <source>
        <dbReference type="Pfam" id="PF17900"/>
    </source>
</evidence>
<dbReference type="InterPro" id="IPR027268">
    <property type="entry name" value="Peptidase_M4/M1_CTD_sf"/>
</dbReference>
<dbReference type="Gene3D" id="2.60.40.1730">
    <property type="entry name" value="tricorn interacting facor f3 domain"/>
    <property type="match status" value="1"/>
</dbReference>
<dbReference type="GO" id="GO:0006508">
    <property type="term" value="P:proteolysis"/>
    <property type="evidence" value="ECO:0007669"/>
    <property type="project" value="UniProtKB-KW"/>
</dbReference>
<dbReference type="Pfam" id="PF17900">
    <property type="entry name" value="Peptidase_M1_N"/>
    <property type="match status" value="1"/>
</dbReference>
<evidence type="ECO:0000256" key="12">
    <source>
        <dbReference type="ARBA" id="ARBA00023136"/>
    </source>
</evidence>
<evidence type="ECO:0000259" key="20">
    <source>
        <dbReference type="Pfam" id="PF01433"/>
    </source>
</evidence>
<evidence type="ECO:0000256" key="10">
    <source>
        <dbReference type="ARBA" id="ARBA00022833"/>
    </source>
</evidence>
<proteinExistence type="inferred from homology"/>
<dbReference type="PANTHER" id="PTHR11533:SF290">
    <property type="entry name" value="AMINOPEPTIDASE"/>
    <property type="match status" value="1"/>
</dbReference>
<dbReference type="PRINTS" id="PR00756">
    <property type="entry name" value="ALADIPTASE"/>
</dbReference>
<evidence type="ECO:0000256" key="3">
    <source>
        <dbReference type="ARBA" id="ARBA00022438"/>
    </source>
</evidence>
<keyword evidence="13" id="KW-0325">Glycoprotein</keyword>
<feature type="active site" description="Proton acceptor" evidence="15">
    <location>
        <position position="344"/>
    </location>
</feature>
<feature type="domain" description="Aminopeptidase N-like N-terminal" evidence="22">
    <location>
        <begin position="51"/>
        <end position="239"/>
    </location>
</feature>
<feature type="chain" id="PRO_5042601720" description="Aminopeptidase" evidence="19">
    <location>
        <begin position="19"/>
        <end position="947"/>
    </location>
</feature>
<feature type="domain" description="ERAP1-like C-terminal" evidence="21">
    <location>
        <begin position="576"/>
        <end position="880"/>
    </location>
</feature>
<dbReference type="Pfam" id="PF11838">
    <property type="entry name" value="ERAP1_C"/>
    <property type="match status" value="1"/>
</dbReference>
<dbReference type="GO" id="GO:0005737">
    <property type="term" value="C:cytoplasm"/>
    <property type="evidence" value="ECO:0007669"/>
    <property type="project" value="TreeGrafter"/>
</dbReference>
<evidence type="ECO:0000256" key="11">
    <source>
        <dbReference type="ARBA" id="ARBA00023049"/>
    </source>
</evidence>
<name>A0AAJ7DVH9_9HYME</name>
<dbReference type="FunFam" id="2.60.40.1910:FF:000008">
    <property type="entry name" value="Aminopeptidase"/>
    <property type="match status" value="1"/>
</dbReference>
<feature type="binding site" evidence="16">
    <location>
        <position position="343"/>
    </location>
    <ligand>
        <name>Zn(2+)</name>
        <dbReference type="ChEBI" id="CHEBI:29105"/>
        <note>catalytic</note>
    </ligand>
</feature>
<dbReference type="InterPro" id="IPR050344">
    <property type="entry name" value="Peptidase_M1_aminopeptidases"/>
</dbReference>
<comment type="subcellular location">
    <subcellularLocation>
        <location evidence="1">Cell membrane</location>
        <topology evidence="1">Lipid-anchor</topology>
        <topology evidence="1">GPI-anchor</topology>
    </subcellularLocation>
</comment>
<comment type="similarity">
    <text evidence="2 18">Belongs to the peptidase M1 family.</text>
</comment>
<feature type="domain" description="Peptidase M1 membrane alanine aminopeptidase" evidence="20">
    <location>
        <begin position="272"/>
        <end position="494"/>
    </location>
</feature>
<keyword evidence="23" id="KW-1185">Reference proteome</keyword>
<dbReference type="AlphaFoldDB" id="A0AAJ7DVH9"/>
<dbReference type="InterPro" id="IPR001930">
    <property type="entry name" value="Peptidase_M1"/>
</dbReference>
<evidence type="ECO:0000259" key="21">
    <source>
        <dbReference type="Pfam" id="PF11838"/>
    </source>
</evidence>
<dbReference type="RefSeq" id="XP_011497942.1">
    <property type="nucleotide sequence ID" value="XM_011499640.1"/>
</dbReference>
<dbReference type="Gene3D" id="1.25.50.20">
    <property type="match status" value="1"/>
</dbReference>
<evidence type="ECO:0000256" key="5">
    <source>
        <dbReference type="ARBA" id="ARBA00022622"/>
    </source>
</evidence>
<evidence type="ECO:0000313" key="23">
    <source>
        <dbReference type="Proteomes" id="UP000695007"/>
    </source>
</evidence>
<dbReference type="FunFam" id="1.10.390.10:FF:000013">
    <property type="entry name" value="Aminopeptidase N"/>
    <property type="match status" value="1"/>
</dbReference>
<keyword evidence="6 18" id="KW-0645">Protease</keyword>
<keyword evidence="18" id="KW-1133">Transmembrane helix</keyword>
<dbReference type="InterPro" id="IPR045357">
    <property type="entry name" value="Aminopeptidase_N-like_N"/>
</dbReference>
<evidence type="ECO:0000256" key="8">
    <source>
        <dbReference type="ARBA" id="ARBA00022729"/>
    </source>
</evidence>
<evidence type="ECO:0000256" key="15">
    <source>
        <dbReference type="PIRSR" id="PIRSR634016-1"/>
    </source>
</evidence>
<dbReference type="Gene3D" id="2.60.40.1910">
    <property type="match status" value="1"/>
</dbReference>
<keyword evidence="18" id="KW-0812">Transmembrane</keyword>
<keyword evidence="12 18" id="KW-0472">Membrane</keyword>
<keyword evidence="3 18" id="KW-0031">Aminopeptidase</keyword>
<dbReference type="InterPro" id="IPR042097">
    <property type="entry name" value="Aminopeptidase_N-like_N_sf"/>
</dbReference>
<keyword evidence="4" id="KW-1003">Cell membrane</keyword>
<accession>A0AAJ7DVH9</accession>
<feature type="site" description="Transition state stabilizer" evidence="17">
    <location>
        <position position="430"/>
    </location>
</feature>
<protein>
    <recommendedName>
        <fullName evidence="18">Aminopeptidase</fullName>
        <ecNumber evidence="18">3.4.11.-</ecNumber>
    </recommendedName>
</protein>
<dbReference type="GO" id="GO:0043171">
    <property type="term" value="P:peptide catabolic process"/>
    <property type="evidence" value="ECO:0007669"/>
    <property type="project" value="TreeGrafter"/>
</dbReference>
<reference evidence="24" key="1">
    <citation type="submission" date="2025-08" db="UniProtKB">
        <authorList>
            <consortium name="RefSeq"/>
        </authorList>
    </citation>
    <scope>IDENTIFICATION</scope>
</reference>
<organism evidence="23 24">
    <name type="scientific">Ceratosolen solmsi marchali</name>
    <dbReference type="NCBI Taxonomy" id="326594"/>
    <lineage>
        <taxon>Eukaryota</taxon>
        <taxon>Metazoa</taxon>
        <taxon>Ecdysozoa</taxon>
        <taxon>Arthropoda</taxon>
        <taxon>Hexapoda</taxon>
        <taxon>Insecta</taxon>
        <taxon>Pterygota</taxon>
        <taxon>Neoptera</taxon>
        <taxon>Endopterygota</taxon>
        <taxon>Hymenoptera</taxon>
        <taxon>Apocrita</taxon>
        <taxon>Proctotrupomorpha</taxon>
        <taxon>Chalcidoidea</taxon>
        <taxon>Agaonidae</taxon>
        <taxon>Agaoninae</taxon>
        <taxon>Ceratosolen</taxon>
    </lineage>
</organism>
<evidence type="ECO:0000256" key="14">
    <source>
        <dbReference type="ARBA" id="ARBA00023288"/>
    </source>
</evidence>
<evidence type="ECO:0000256" key="1">
    <source>
        <dbReference type="ARBA" id="ARBA00004609"/>
    </source>
</evidence>
<evidence type="ECO:0000256" key="4">
    <source>
        <dbReference type="ARBA" id="ARBA00022475"/>
    </source>
</evidence>
<keyword evidence="8 19" id="KW-0732">Signal</keyword>
<dbReference type="GO" id="GO:0070006">
    <property type="term" value="F:metalloaminopeptidase activity"/>
    <property type="evidence" value="ECO:0007669"/>
    <property type="project" value="TreeGrafter"/>
</dbReference>
<feature type="binding site" evidence="16">
    <location>
        <position position="366"/>
    </location>
    <ligand>
        <name>Zn(2+)</name>
        <dbReference type="ChEBI" id="CHEBI:29105"/>
        <note>catalytic</note>
    </ligand>
</feature>
<keyword evidence="9 18" id="KW-0378">Hydrolase</keyword>
<evidence type="ECO:0000256" key="19">
    <source>
        <dbReference type="SAM" id="SignalP"/>
    </source>
</evidence>
<dbReference type="GeneID" id="105362249"/>
<comment type="cofactor">
    <cofactor evidence="16 18">
        <name>Zn(2+)</name>
        <dbReference type="ChEBI" id="CHEBI:29105"/>
    </cofactor>
    <text evidence="16 18">Binds 1 zinc ion per subunit.</text>
</comment>
<gene>
    <name evidence="24" type="primary">LOC105362249</name>
</gene>
<feature type="transmembrane region" description="Helical" evidence="18">
    <location>
        <begin position="928"/>
        <end position="946"/>
    </location>
</feature>
<evidence type="ECO:0000256" key="17">
    <source>
        <dbReference type="PIRSR" id="PIRSR634016-4"/>
    </source>
</evidence>
<dbReference type="FunFam" id="2.60.40.1730:FF:000013">
    <property type="entry name" value="Aminopeptidase"/>
    <property type="match status" value="1"/>
</dbReference>
<dbReference type="KEGG" id="csol:105362249"/>
<dbReference type="GO" id="GO:0098552">
    <property type="term" value="C:side of membrane"/>
    <property type="evidence" value="ECO:0007669"/>
    <property type="project" value="UniProtKB-KW"/>
</dbReference>
<evidence type="ECO:0000313" key="24">
    <source>
        <dbReference type="RefSeq" id="XP_011497942.1"/>
    </source>
</evidence>
<keyword evidence="11 18" id="KW-0482">Metalloprotease</keyword>
<dbReference type="CDD" id="cd09601">
    <property type="entry name" value="M1_APN-Q_like"/>
    <property type="match status" value="1"/>
</dbReference>
<dbReference type="SUPFAM" id="SSF55486">
    <property type="entry name" value="Metalloproteases ('zincins'), catalytic domain"/>
    <property type="match status" value="1"/>
</dbReference>